<dbReference type="AlphaFoldDB" id="A0A9Q3ZBL7"/>
<organism evidence="1 2">
    <name type="scientific">Streptomyces guryensis</name>
    <dbReference type="NCBI Taxonomy" id="2886947"/>
    <lineage>
        <taxon>Bacteria</taxon>
        <taxon>Bacillati</taxon>
        <taxon>Actinomycetota</taxon>
        <taxon>Actinomycetes</taxon>
        <taxon>Kitasatosporales</taxon>
        <taxon>Streptomycetaceae</taxon>
        <taxon>Streptomyces</taxon>
    </lineage>
</organism>
<keyword evidence="2" id="KW-1185">Reference proteome</keyword>
<dbReference type="Proteomes" id="UP001108029">
    <property type="component" value="Unassembled WGS sequence"/>
</dbReference>
<reference evidence="1" key="1">
    <citation type="submission" date="2021-12" db="EMBL/GenBank/DDBJ databases">
        <authorList>
            <person name="Lee J.-H."/>
            <person name="Kim S.-B."/>
        </authorList>
    </citation>
    <scope>NUCLEOTIDE SEQUENCE</scope>
    <source>
        <strain evidence="1">NR30</strain>
    </source>
</reference>
<comment type="caution">
    <text evidence="1">The sequence shown here is derived from an EMBL/GenBank/DDBJ whole genome shotgun (WGS) entry which is preliminary data.</text>
</comment>
<accession>A0A9Q3ZBL7</accession>
<protein>
    <submittedName>
        <fullName evidence="1">Lipase family protein</fullName>
    </submittedName>
</protein>
<dbReference type="RefSeq" id="WP_232650666.1">
    <property type="nucleotide sequence ID" value="NZ_JAJSBI010000011.1"/>
</dbReference>
<evidence type="ECO:0000313" key="2">
    <source>
        <dbReference type="Proteomes" id="UP001108029"/>
    </source>
</evidence>
<dbReference type="EMBL" id="JAJSBI010000011">
    <property type="protein sequence ID" value="MCD9876510.1"/>
    <property type="molecule type" value="Genomic_DNA"/>
</dbReference>
<proteinExistence type="predicted"/>
<dbReference type="Gene3D" id="3.40.50.1820">
    <property type="entry name" value="alpha/beta hydrolase"/>
    <property type="match status" value="1"/>
</dbReference>
<name>A0A9Q3ZBL7_9ACTN</name>
<dbReference type="InterPro" id="IPR029058">
    <property type="entry name" value="AB_hydrolase_fold"/>
</dbReference>
<sequence length="58" mass="6239">MIPAETGQDTRRAYCDAGTATQWTSYAGDHLLGAPQAIGDSVNWLTDRFAGKPMPGNR</sequence>
<gene>
    <name evidence="1" type="ORF">LJ657_23275</name>
</gene>
<evidence type="ECO:0000313" key="1">
    <source>
        <dbReference type="EMBL" id="MCD9876510.1"/>
    </source>
</evidence>